<evidence type="ECO:0000313" key="4">
    <source>
        <dbReference type="Proteomes" id="UP000826550"/>
    </source>
</evidence>
<reference evidence="3 4" key="1">
    <citation type="submission" date="2020-01" db="EMBL/GenBank/DDBJ databases">
        <title>Vast differences in strain-level diversity in the gut microbiota of two closely related honey bee species.</title>
        <authorList>
            <person name="Ellegaard K.M."/>
            <person name="Suenami S."/>
            <person name="Miyazaki R."/>
            <person name="Engel P."/>
        </authorList>
    </citation>
    <scope>NUCLEOTIDE SEQUENCE [LARGE SCALE GENOMIC DNA]</scope>
    <source>
        <strain evidence="3 4">ESL0416</strain>
    </source>
</reference>
<dbReference type="Proteomes" id="UP000826550">
    <property type="component" value="Chromosome"/>
</dbReference>
<dbReference type="PANTHER" id="PTHR33799">
    <property type="entry name" value="PTS PERMEASE-RELATED-RELATED"/>
    <property type="match status" value="1"/>
</dbReference>
<dbReference type="PANTHER" id="PTHR33799:SF1">
    <property type="entry name" value="PTS SYSTEM MANNOSE-SPECIFIC EIIAB COMPONENT-RELATED"/>
    <property type="match status" value="1"/>
</dbReference>
<dbReference type="SUPFAM" id="SSF53062">
    <property type="entry name" value="PTS system fructose IIA component-like"/>
    <property type="match status" value="1"/>
</dbReference>
<dbReference type="InterPro" id="IPR036662">
    <property type="entry name" value="PTS_EIIA_man-typ_sf"/>
</dbReference>
<dbReference type="Pfam" id="PF03610">
    <property type="entry name" value="EIIA-man"/>
    <property type="match status" value="1"/>
</dbReference>
<keyword evidence="1" id="KW-0808">Transferase</keyword>
<dbReference type="InterPro" id="IPR004701">
    <property type="entry name" value="PTS_EIIA_man-typ"/>
</dbReference>
<dbReference type="InterPro" id="IPR051471">
    <property type="entry name" value="Bacterial_PTS_sugar_comp"/>
</dbReference>
<evidence type="ECO:0000259" key="2">
    <source>
        <dbReference type="PROSITE" id="PS51096"/>
    </source>
</evidence>
<sequence>MSQFIIATHSYLANGYQSSLKFFDSSVNNVQFINAYVDEQTNFTDELSQMLDQMPNEQVIILTDMPGGSVNREAVNLIKKYHCQVISGINLALVLELVLNADQTLSDETIRLAVSQAQKQLVYVNDLLKEDDLE</sequence>
<keyword evidence="4" id="KW-1185">Reference proteome</keyword>
<dbReference type="RefSeq" id="WP_220220150.1">
    <property type="nucleotide sequence ID" value="NZ_CP048268.1"/>
</dbReference>
<dbReference type="EMBL" id="CP048268">
    <property type="protein sequence ID" value="QYN53459.1"/>
    <property type="molecule type" value="Genomic_DNA"/>
</dbReference>
<feature type="domain" description="PTS EIIA type-4" evidence="2">
    <location>
        <begin position="1"/>
        <end position="122"/>
    </location>
</feature>
<dbReference type="Gene3D" id="3.40.50.510">
    <property type="entry name" value="Phosphotransferase system, mannose-type IIA component"/>
    <property type="match status" value="1"/>
</dbReference>
<gene>
    <name evidence="3" type="ORF">GYM71_08535</name>
</gene>
<name>A0ABX8W871_9LACO</name>
<accession>A0ABX8W871</accession>
<organism evidence="3 4">
    <name type="scientific">Lactobacillus panisapium</name>
    <dbReference type="NCBI Taxonomy" id="2012495"/>
    <lineage>
        <taxon>Bacteria</taxon>
        <taxon>Bacillati</taxon>
        <taxon>Bacillota</taxon>
        <taxon>Bacilli</taxon>
        <taxon>Lactobacillales</taxon>
        <taxon>Lactobacillaceae</taxon>
        <taxon>Lactobacillus</taxon>
    </lineage>
</organism>
<proteinExistence type="predicted"/>
<dbReference type="PROSITE" id="PS51096">
    <property type="entry name" value="PTS_EIIA_TYPE_4"/>
    <property type="match status" value="1"/>
</dbReference>
<evidence type="ECO:0000313" key="3">
    <source>
        <dbReference type="EMBL" id="QYN53459.1"/>
    </source>
</evidence>
<protein>
    <submittedName>
        <fullName evidence="3">PTS fructose transporter subunit IIA</fullName>
    </submittedName>
</protein>
<evidence type="ECO:0000256" key="1">
    <source>
        <dbReference type="ARBA" id="ARBA00022679"/>
    </source>
</evidence>